<name>A0ABC9XF99_GRUJA</name>
<dbReference type="AlphaFoldDB" id="A0ABC9XF99"/>
<sequence>MRSGWALGLPAGREERREPVPRRRGSGARGAAYGPALRRNSSIFCSALYHFADPRLLEGHSWAIDLASKWIGL</sequence>
<reference evidence="2 3" key="1">
    <citation type="submission" date="2024-06" db="EMBL/GenBank/DDBJ databases">
        <title>The draft genome of Grus japonensis, version 3.</title>
        <authorList>
            <person name="Nabeshima K."/>
            <person name="Suzuki S."/>
            <person name="Onuma M."/>
        </authorList>
    </citation>
    <scope>NUCLEOTIDE SEQUENCE [LARGE SCALE GENOMIC DNA]</scope>
    <source>
        <strain evidence="2 3">451A</strain>
    </source>
</reference>
<accession>A0ABC9XF99</accession>
<proteinExistence type="predicted"/>
<dbReference type="Proteomes" id="UP001623348">
    <property type="component" value="Unassembled WGS sequence"/>
</dbReference>
<evidence type="ECO:0000256" key="1">
    <source>
        <dbReference type="SAM" id="MobiDB-lite"/>
    </source>
</evidence>
<organism evidence="2 3">
    <name type="scientific">Grus japonensis</name>
    <name type="common">Japanese crane</name>
    <name type="synonym">Red-crowned crane</name>
    <dbReference type="NCBI Taxonomy" id="30415"/>
    <lineage>
        <taxon>Eukaryota</taxon>
        <taxon>Metazoa</taxon>
        <taxon>Chordata</taxon>
        <taxon>Craniata</taxon>
        <taxon>Vertebrata</taxon>
        <taxon>Euteleostomi</taxon>
        <taxon>Archelosauria</taxon>
        <taxon>Archosauria</taxon>
        <taxon>Dinosauria</taxon>
        <taxon>Saurischia</taxon>
        <taxon>Theropoda</taxon>
        <taxon>Coelurosauria</taxon>
        <taxon>Aves</taxon>
        <taxon>Neognathae</taxon>
        <taxon>Neoaves</taxon>
        <taxon>Gruiformes</taxon>
        <taxon>Gruidae</taxon>
        <taxon>Grus</taxon>
    </lineage>
</organism>
<evidence type="ECO:0000313" key="3">
    <source>
        <dbReference type="Proteomes" id="UP001623348"/>
    </source>
</evidence>
<comment type="caution">
    <text evidence="2">The sequence shown here is derived from an EMBL/GenBank/DDBJ whole genome shotgun (WGS) entry which is preliminary data.</text>
</comment>
<feature type="region of interest" description="Disordered" evidence="1">
    <location>
        <begin position="1"/>
        <end position="31"/>
    </location>
</feature>
<keyword evidence="3" id="KW-1185">Reference proteome</keyword>
<gene>
    <name evidence="2" type="ORF">GRJ2_002098300</name>
</gene>
<evidence type="ECO:0000313" key="2">
    <source>
        <dbReference type="EMBL" id="GAB0196330.1"/>
    </source>
</evidence>
<feature type="compositionally biased region" description="Basic and acidic residues" evidence="1">
    <location>
        <begin position="12"/>
        <end position="21"/>
    </location>
</feature>
<protein>
    <submittedName>
        <fullName evidence="2">Uncharacterized protein</fullName>
    </submittedName>
</protein>
<dbReference type="EMBL" id="BAAFJT010000015">
    <property type="protein sequence ID" value="GAB0196330.1"/>
    <property type="molecule type" value="Genomic_DNA"/>
</dbReference>